<comment type="caution">
    <text evidence="1">The sequence shown here is derived from an EMBL/GenBank/DDBJ whole genome shotgun (WGS) entry which is preliminary data.</text>
</comment>
<accession>A0A9W8L2W4</accession>
<protein>
    <submittedName>
        <fullName evidence="1">Uncharacterized protein</fullName>
    </submittedName>
</protein>
<dbReference type="InterPro" id="IPR027417">
    <property type="entry name" value="P-loop_NTPase"/>
</dbReference>
<dbReference type="Gene3D" id="3.40.50.300">
    <property type="entry name" value="P-loop containing nucleotide triphosphate hydrolases"/>
    <property type="match status" value="1"/>
</dbReference>
<dbReference type="Proteomes" id="UP001151516">
    <property type="component" value="Unassembled WGS sequence"/>
</dbReference>
<evidence type="ECO:0000313" key="2">
    <source>
        <dbReference type="Proteomes" id="UP001151516"/>
    </source>
</evidence>
<dbReference type="OrthoDB" id="6500128at2759"/>
<name>A0A9W8L2W4_9FUNG</name>
<proteinExistence type="predicted"/>
<reference evidence="1" key="1">
    <citation type="submission" date="2022-07" db="EMBL/GenBank/DDBJ databases">
        <title>Phylogenomic reconstructions and comparative analyses of Kickxellomycotina fungi.</title>
        <authorList>
            <person name="Reynolds N.K."/>
            <person name="Stajich J.E."/>
            <person name="Barry K."/>
            <person name="Grigoriev I.V."/>
            <person name="Crous P."/>
            <person name="Smith M.E."/>
        </authorList>
    </citation>
    <scope>NUCLEOTIDE SEQUENCE</scope>
    <source>
        <strain evidence="1">CBS 109367</strain>
    </source>
</reference>
<feature type="non-terminal residue" evidence="1">
    <location>
        <position position="68"/>
    </location>
</feature>
<keyword evidence="2" id="KW-1185">Reference proteome</keyword>
<gene>
    <name evidence="1" type="ORF">IWW39_004962</name>
</gene>
<organism evidence="1 2">
    <name type="scientific">Coemansia spiralis</name>
    <dbReference type="NCBI Taxonomy" id="417178"/>
    <lineage>
        <taxon>Eukaryota</taxon>
        <taxon>Fungi</taxon>
        <taxon>Fungi incertae sedis</taxon>
        <taxon>Zoopagomycota</taxon>
        <taxon>Kickxellomycotina</taxon>
        <taxon>Kickxellomycetes</taxon>
        <taxon>Kickxellales</taxon>
        <taxon>Kickxellaceae</taxon>
        <taxon>Coemansia</taxon>
    </lineage>
</organism>
<dbReference type="EMBL" id="JANBTX010000217">
    <property type="protein sequence ID" value="KAJ2684332.1"/>
    <property type="molecule type" value="Genomic_DNA"/>
</dbReference>
<evidence type="ECO:0000313" key="1">
    <source>
        <dbReference type="EMBL" id="KAJ2684332.1"/>
    </source>
</evidence>
<sequence length="68" mass="7524">MYQMFRVLARRLYDAGLVSISVEGISARRWNVMALRDSVAIVGQESILSNYTIGENIAYGKTGAAQLK</sequence>
<dbReference type="AlphaFoldDB" id="A0A9W8L2W4"/>
<dbReference type="SUPFAM" id="SSF52540">
    <property type="entry name" value="P-loop containing nucleoside triphosphate hydrolases"/>
    <property type="match status" value="1"/>
</dbReference>